<accession>A0A2A9MIP8</accession>
<dbReference type="GeneID" id="40305812"/>
<sequence>MRAVEGQGYLPPGAAAEATHNGYFRNNVGDYPAPGTFSCWPNEFVHGADMANTSFVAGGETPASVSTLEGFYETGSIAASYECSRFPSRGGTDPSSTSDVMYSDDIADEQLMTGFGQGQNWMQLTDDSAGVHSSATRTRPISPPSLTTSSAAHGIAGSEGHHDNAAVPTMGTAVPHGIIPLDPHCHPPFMDGLTRDFSDHYED</sequence>
<evidence type="ECO:0000313" key="2">
    <source>
        <dbReference type="EMBL" id="PFH38408.1"/>
    </source>
</evidence>
<keyword evidence="3" id="KW-1185">Reference proteome</keyword>
<name>A0A2A9MIP8_BESBE</name>
<evidence type="ECO:0000313" key="3">
    <source>
        <dbReference type="Proteomes" id="UP000224006"/>
    </source>
</evidence>
<dbReference type="RefSeq" id="XP_029222417.1">
    <property type="nucleotide sequence ID" value="XM_029359504.1"/>
</dbReference>
<comment type="caution">
    <text evidence="2">The sequence shown here is derived from an EMBL/GenBank/DDBJ whole genome shotgun (WGS) entry which is preliminary data.</text>
</comment>
<feature type="region of interest" description="Disordered" evidence="1">
    <location>
        <begin position="132"/>
        <end position="171"/>
    </location>
</feature>
<dbReference type="AlphaFoldDB" id="A0A2A9MIP8"/>
<organism evidence="2 3">
    <name type="scientific">Besnoitia besnoiti</name>
    <name type="common">Apicomplexan protozoan</name>
    <dbReference type="NCBI Taxonomy" id="94643"/>
    <lineage>
        <taxon>Eukaryota</taxon>
        <taxon>Sar</taxon>
        <taxon>Alveolata</taxon>
        <taxon>Apicomplexa</taxon>
        <taxon>Conoidasida</taxon>
        <taxon>Coccidia</taxon>
        <taxon>Eucoccidiorida</taxon>
        <taxon>Eimeriorina</taxon>
        <taxon>Sarcocystidae</taxon>
        <taxon>Besnoitia</taxon>
    </lineage>
</organism>
<proteinExistence type="predicted"/>
<dbReference type="VEuPathDB" id="ToxoDB:BESB_007500"/>
<reference evidence="2 3" key="1">
    <citation type="submission" date="2017-09" db="EMBL/GenBank/DDBJ databases">
        <title>Genome sequencing of Besnoitia besnoiti strain Bb-Ger1.</title>
        <authorList>
            <person name="Schares G."/>
            <person name="Venepally P."/>
            <person name="Lorenzi H.A."/>
        </authorList>
    </citation>
    <scope>NUCLEOTIDE SEQUENCE [LARGE SCALE GENOMIC DNA]</scope>
    <source>
        <strain evidence="2 3">Bb-Ger1</strain>
    </source>
</reference>
<feature type="compositionally biased region" description="Polar residues" evidence="1">
    <location>
        <begin position="132"/>
        <end position="151"/>
    </location>
</feature>
<dbReference type="Proteomes" id="UP000224006">
    <property type="component" value="Chromosome I"/>
</dbReference>
<evidence type="ECO:0000256" key="1">
    <source>
        <dbReference type="SAM" id="MobiDB-lite"/>
    </source>
</evidence>
<dbReference type="EMBL" id="NWUJ01000001">
    <property type="protein sequence ID" value="PFH38408.1"/>
    <property type="molecule type" value="Genomic_DNA"/>
</dbReference>
<protein>
    <submittedName>
        <fullName evidence="2">Uncharacterized protein</fullName>
    </submittedName>
</protein>
<gene>
    <name evidence="2" type="ORF">BESB_007500</name>
</gene>
<dbReference type="KEGG" id="bbes:BESB_007500"/>